<dbReference type="InterPro" id="IPR050832">
    <property type="entry name" value="Bact_Acetyltransf"/>
</dbReference>
<dbReference type="EMBL" id="CP034539">
    <property type="protein sequence ID" value="AZQ40054.1"/>
    <property type="molecule type" value="Genomic_DNA"/>
</dbReference>
<dbReference type="SUPFAM" id="SSF55729">
    <property type="entry name" value="Acyl-CoA N-acyltransferases (Nat)"/>
    <property type="match status" value="1"/>
</dbReference>
<dbReference type="Pfam" id="PF00583">
    <property type="entry name" value="Acetyltransf_1"/>
    <property type="match status" value="1"/>
</dbReference>
<proteinExistence type="predicted"/>
<organism evidence="4 5">
    <name type="scientific">Streptomyces cyaneochromogenes</name>
    <dbReference type="NCBI Taxonomy" id="2496836"/>
    <lineage>
        <taxon>Bacteria</taxon>
        <taxon>Bacillati</taxon>
        <taxon>Actinomycetota</taxon>
        <taxon>Actinomycetes</taxon>
        <taxon>Kitasatosporales</taxon>
        <taxon>Streptomycetaceae</taxon>
        <taxon>Streptomyces</taxon>
    </lineage>
</organism>
<dbReference type="CDD" id="cd04301">
    <property type="entry name" value="NAT_SF"/>
    <property type="match status" value="1"/>
</dbReference>
<sequence>MSDQQHEVIVRPARAADLGGLVACSSALFAEDAGKRDPSVNVGWPREFGPERFAAGIDDPFRVLLVADCGGQVVGHLAGAVAEGSAMRPARVATLVSMYVQPDHRRGGLGARLVGQFTAWAKEVGAEQAEVTAYSSNADAIRFYERNGFASQSVTLRTSL</sequence>
<gene>
    <name evidence="4" type="ORF">EJ357_47280</name>
</gene>
<evidence type="ECO:0000259" key="3">
    <source>
        <dbReference type="PROSITE" id="PS51186"/>
    </source>
</evidence>
<evidence type="ECO:0000256" key="2">
    <source>
        <dbReference type="ARBA" id="ARBA00023315"/>
    </source>
</evidence>
<protein>
    <submittedName>
        <fullName evidence="4">GNAT family N-acetyltransferase</fullName>
    </submittedName>
</protein>
<keyword evidence="5" id="KW-1185">Reference proteome</keyword>
<dbReference type="Proteomes" id="UP000280298">
    <property type="component" value="Chromosome"/>
</dbReference>
<keyword evidence="2" id="KW-0012">Acyltransferase</keyword>
<dbReference type="Gene3D" id="3.40.630.30">
    <property type="match status" value="1"/>
</dbReference>
<dbReference type="KEGG" id="scya:EJ357_47280"/>
<dbReference type="PROSITE" id="PS51186">
    <property type="entry name" value="GNAT"/>
    <property type="match status" value="1"/>
</dbReference>
<dbReference type="RefSeq" id="WP_126398953.1">
    <property type="nucleotide sequence ID" value="NZ_CP034539.1"/>
</dbReference>
<keyword evidence="1 4" id="KW-0808">Transferase</keyword>
<evidence type="ECO:0000313" key="5">
    <source>
        <dbReference type="Proteomes" id="UP000280298"/>
    </source>
</evidence>
<dbReference type="PANTHER" id="PTHR43877">
    <property type="entry name" value="AMINOALKYLPHOSPHONATE N-ACETYLTRANSFERASE-RELATED-RELATED"/>
    <property type="match status" value="1"/>
</dbReference>
<feature type="domain" description="N-acetyltransferase" evidence="3">
    <location>
        <begin position="8"/>
        <end position="160"/>
    </location>
</feature>
<dbReference type="OrthoDB" id="9799092at2"/>
<dbReference type="InterPro" id="IPR000182">
    <property type="entry name" value="GNAT_dom"/>
</dbReference>
<accession>A0A3S9MLI4</accession>
<evidence type="ECO:0000256" key="1">
    <source>
        <dbReference type="ARBA" id="ARBA00022679"/>
    </source>
</evidence>
<dbReference type="AlphaFoldDB" id="A0A3S9MLI4"/>
<dbReference type="GO" id="GO:0016747">
    <property type="term" value="F:acyltransferase activity, transferring groups other than amino-acyl groups"/>
    <property type="evidence" value="ECO:0007669"/>
    <property type="project" value="InterPro"/>
</dbReference>
<reference evidence="4 5" key="1">
    <citation type="journal article" date="2019" name="Int. J. Syst. Evol. Microbiol.">
        <title>Streptomyces cyaneochromogenes sp. nov., a blue pigment-producing actinomycete from manganese-contaminated soil.</title>
        <authorList>
            <person name="Tang X."/>
            <person name="Zhao J."/>
            <person name="Li K."/>
            <person name="Chen Z."/>
            <person name="Sun Y."/>
            <person name="Gao J."/>
        </authorList>
    </citation>
    <scope>NUCLEOTIDE SEQUENCE [LARGE SCALE GENOMIC DNA]</scope>
    <source>
        <strain evidence="4 5">MK-45</strain>
    </source>
</reference>
<evidence type="ECO:0000313" key="4">
    <source>
        <dbReference type="EMBL" id="AZQ40054.1"/>
    </source>
</evidence>
<dbReference type="InterPro" id="IPR016181">
    <property type="entry name" value="Acyl_CoA_acyltransferase"/>
</dbReference>
<name>A0A3S9MLI4_9ACTN</name>